<evidence type="ECO:0000313" key="2">
    <source>
        <dbReference type="Proteomes" id="UP000078200"/>
    </source>
</evidence>
<protein>
    <submittedName>
        <fullName evidence="1">Uncharacterized protein</fullName>
    </submittedName>
</protein>
<organism evidence="1 2">
    <name type="scientific">Glossina austeni</name>
    <name type="common">Savannah tsetse fly</name>
    <dbReference type="NCBI Taxonomy" id="7395"/>
    <lineage>
        <taxon>Eukaryota</taxon>
        <taxon>Metazoa</taxon>
        <taxon>Ecdysozoa</taxon>
        <taxon>Arthropoda</taxon>
        <taxon>Hexapoda</taxon>
        <taxon>Insecta</taxon>
        <taxon>Pterygota</taxon>
        <taxon>Neoptera</taxon>
        <taxon>Endopterygota</taxon>
        <taxon>Diptera</taxon>
        <taxon>Brachycera</taxon>
        <taxon>Muscomorpha</taxon>
        <taxon>Hippoboscoidea</taxon>
        <taxon>Glossinidae</taxon>
        <taxon>Glossina</taxon>
    </lineage>
</organism>
<evidence type="ECO:0000313" key="1">
    <source>
        <dbReference type="EnsemblMetazoa" id="GAUT020067-PA"/>
    </source>
</evidence>
<dbReference type="EnsemblMetazoa" id="GAUT020067-RA">
    <property type="protein sequence ID" value="GAUT020067-PA"/>
    <property type="gene ID" value="GAUT020067"/>
</dbReference>
<dbReference type="Proteomes" id="UP000078200">
    <property type="component" value="Unassembled WGS sequence"/>
</dbReference>
<dbReference type="VEuPathDB" id="VectorBase:GAUT020067"/>
<accession>A0A1A9UYR2</accession>
<sequence length="111" mass="12816">MYIGSITQNFTDCCNDFISCVLLYAAIFAGVFVHSPESSTVSVLRYEYVSYQVEHFLIPNSHPMLPVDVQKCWKSYTLRMKGKECSEGLWMSSSTREWLTRPGRVSYYTCE</sequence>
<name>A0A1A9UYR2_GLOAU</name>
<proteinExistence type="predicted"/>
<reference evidence="1" key="1">
    <citation type="submission" date="2020-05" db="UniProtKB">
        <authorList>
            <consortium name="EnsemblMetazoa"/>
        </authorList>
    </citation>
    <scope>IDENTIFICATION</scope>
    <source>
        <strain evidence="1">TTRI</strain>
    </source>
</reference>
<keyword evidence="2" id="KW-1185">Reference proteome</keyword>
<dbReference type="AlphaFoldDB" id="A0A1A9UYR2"/>